<keyword evidence="2" id="KW-0282">Flagellum</keyword>
<organism evidence="2 3">
    <name type="scientific">Nitratireductor mangrovi</name>
    <dbReference type="NCBI Taxonomy" id="2599600"/>
    <lineage>
        <taxon>Bacteria</taxon>
        <taxon>Pseudomonadati</taxon>
        <taxon>Pseudomonadota</taxon>
        <taxon>Alphaproteobacteria</taxon>
        <taxon>Hyphomicrobiales</taxon>
        <taxon>Phyllobacteriaceae</taxon>
        <taxon>Nitratireductor</taxon>
    </lineage>
</organism>
<reference evidence="2" key="1">
    <citation type="submission" date="2020-04" db="EMBL/GenBank/DDBJ databases">
        <title>Nitratireductor sp. nov. isolated from mangrove soil.</title>
        <authorList>
            <person name="Ye Y."/>
        </authorList>
    </citation>
    <scope>NUCLEOTIDE SEQUENCE</scope>
    <source>
        <strain evidence="2">SY7</strain>
    </source>
</reference>
<sequence length="165" mass="17563">MAAAREKLNSLAGSIADFTVSTAADLRASLADVDKTTGARPEAFRKFEGMVLQSFLQHMLPTDAGEAYGKGLSGEMWKGLLAQELAGVMAERGGIGIAERVMGDYYMENDRRVALAGVNGNPLEQAEADTQSLLSVALIQEIQRTIVRSFDSDVPPLSGEAVSGR</sequence>
<dbReference type="Proteomes" id="UP000321389">
    <property type="component" value="Chromosome"/>
</dbReference>
<dbReference type="Pfam" id="PF10135">
    <property type="entry name" value="Rod-binding"/>
    <property type="match status" value="1"/>
</dbReference>
<gene>
    <name evidence="2" type="ORF">FQ775_21425</name>
</gene>
<dbReference type="KEGG" id="niy:FQ775_21425"/>
<proteinExistence type="predicted"/>
<protein>
    <submittedName>
        <fullName evidence="2">Flagellar biosynthesis protein FlgJ</fullName>
    </submittedName>
</protein>
<keyword evidence="3" id="KW-1185">Reference proteome</keyword>
<keyword evidence="2" id="KW-0966">Cell projection</keyword>
<evidence type="ECO:0000313" key="2">
    <source>
        <dbReference type="EMBL" id="QDZ03459.1"/>
    </source>
</evidence>
<keyword evidence="2" id="KW-0969">Cilium</keyword>
<accession>A0A5B8L6G4</accession>
<dbReference type="InterPro" id="IPR019301">
    <property type="entry name" value="Flagellar_prot_FlgJ_N"/>
</dbReference>
<evidence type="ECO:0000313" key="3">
    <source>
        <dbReference type="Proteomes" id="UP000321389"/>
    </source>
</evidence>
<dbReference type="OrthoDB" id="7889190at2"/>
<name>A0A5B8L6G4_9HYPH</name>
<dbReference type="AlphaFoldDB" id="A0A5B8L6G4"/>
<evidence type="ECO:0000259" key="1">
    <source>
        <dbReference type="Pfam" id="PF10135"/>
    </source>
</evidence>
<feature type="domain" description="Flagellar protein FlgJ N-terminal" evidence="1">
    <location>
        <begin position="65"/>
        <end position="100"/>
    </location>
</feature>
<dbReference type="EMBL" id="CP042301">
    <property type="protein sequence ID" value="QDZ03459.1"/>
    <property type="molecule type" value="Genomic_DNA"/>
</dbReference>